<evidence type="ECO:0000259" key="1">
    <source>
        <dbReference type="SMART" id="SM00760"/>
    </source>
</evidence>
<protein>
    <recommendedName>
        <fullName evidence="1">Chromosomal replication initiator DnaA C-terminal domain-containing protein</fullName>
    </recommendedName>
</protein>
<organism evidence="2">
    <name type="scientific">uncultured Desulfobacterium sp</name>
    <dbReference type="NCBI Taxonomy" id="201089"/>
    <lineage>
        <taxon>Bacteria</taxon>
        <taxon>Pseudomonadati</taxon>
        <taxon>Thermodesulfobacteriota</taxon>
        <taxon>Desulfobacteria</taxon>
        <taxon>Desulfobacterales</taxon>
        <taxon>Desulfobacteriaceae</taxon>
        <taxon>Desulfobacterium</taxon>
        <taxon>environmental samples</taxon>
    </lineage>
</organism>
<sequence length="113" mass="12632">MLGNGDFVESVLKTANEQMERKYDLRARGFSLTDIAARVAGVLGVEQEKVWDAGRQREIVQARSLFCYWAVRELGVTMTSLSRQLNLSVTAIGKAVIRGEKLAKANKYLLINK</sequence>
<dbReference type="GO" id="GO:0043565">
    <property type="term" value="F:sequence-specific DNA binding"/>
    <property type="evidence" value="ECO:0007669"/>
    <property type="project" value="InterPro"/>
</dbReference>
<dbReference type="InterPro" id="IPR013159">
    <property type="entry name" value="DnaA_C"/>
</dbReference>
<dbReference type="InterPro" id="IPR010921">
    <property type="entry name" value="Trp_repressor/repl_initiator"/>
</dbReference>
<feature type="domain" description="Chromosomal replication initiator DnaA C-terminal" evidence="1">
    <location>
        <begin position="31"/>
        <end position="99"/>
    </location>
</feature>
<dbReference type="Gene3D" id="1.10.1750.10">
    <property type="match status" value="1"/>
</dbReference>
<dbReference type="SMART" id="SM00760">
    <property type="entry name" value="Bac_DnaA_C"/>
    <property type="match status" value="1"/>
</dbReference>
<proteinExistence type="predicted"/>
<name>E1YLI9_9BACT</name>
<dbReference type="AlphaFoldDB" id="E1YLI9"/>
<reference evidence="2" key="1">
    <citation type="journal article" date="2011" name="Environ. Microbiol.">
        <title>Genomic insights into the metabolic potential of the polycyclic aromatic hydrocarbon degrading sulfate-reducing Deltaproteobacterium N47.</title>
        <authorList>
            <person name="Bergmann F."/>
            <person name="Selesi D."/>
            <person name="Weinmaier T."/>
            <person name="Tischler P."/>
            <person name="Rattei T."/>
            <person name="Meckenstock R.U."/>
        </authorList>
    </citation>
    <scope>NUCLEOTIDE SEQUENCE</scope>
</reference>
<evidence type="ECO:0000313" key="2">
    <source>
        <dbReference type="EMBL" id="CBX30972.1"/>
    </source>
</evidence>
<dbReference type="GO" id="GO:0005524">
    <property type="term" value="F:ATP binding"/>
    <property type="evidence" value="ECO:0007669"/>
    <property type="project" value="InterPro"/>
</dbReference>
<dbReference type="GO" id="GO:0006270">
    <property type="term" value="P:DNA replication initiation"/>
    <property type="evidence" value="ECO:0007669"/>
    <property type="project" value="InterPro"/>
</dbReference>
<accession>E1YLI9</accession>
<dbReference type="GO" id="GO:0006275">
    <property type="term" value="P:regulation of DNA replication"/>
    <property type="evidence" value="ECO:0007669"/>
    <property type="project" value="InterPro"/>
</dbReference>
<dbReference type="SUPFAM" id="SSF48295">
    <property type="entry name" value="TrpR-like"/>
    <property type="match status" value="1"/>
</dbReference>
<dbReference type="EMBL" id="FR695877">
    <property type="protein sequence ID" value="CBX30972.1"/>
    <property type="molecule type" value="Genomic_DNA"/>
</dbReference>
<gene>
    <name evidence="2" type="ORF">N47_E44840</name>
</gene>